<keyword evidence="3" id="KW-1185">Reference proteome</keyword>
<dbReference type="InterPro" id="IPR036188">
    <property type="entry name" value="FAD/NAD-bd_sf"/>
</dbReference>
<dbReference type="EMBL" id="JFBM01000012">
    <property type="protein sequence ID" value="KFU80250.1"/>
    <property type="molecule type" value="Genomic_DNA"/>
</dbReference>
<gene>
    <name evidence="2" type="ORF">BB31_15595</name>
</gene>
<dbReference type="PANTHER" id="PTHR42923:SF46">
    <property type="entry name" value="AMINE OXIDASE"/>
    <property type="match status" value="1"/>
</dbReference>
<dbReference type="InterPro" id="IPR002937">
    <property type="entry name" value="Amino_oxidase"/>
</dbReference>
<dbReference type="SUPFAM" id="SSF51905">
    <property type="entry name" value="FAD/NAD(P)-binding domain"/>
    <property type="match status" value="1"/>
</dbReference>
<proteinExistence type="predicted"/>
<dbReference type="InterPro" id="IPR050464">
    <property type="entry name" value="Zeta_carotene_desat/Oxidored"/>
</dbReference>
<dbReference type="PANTHER" id="PTHR42923">
    <property type="entry name" value="PROTOPORPHYRINOGEN OXIDASE"/>
    <property type="match status" value="1"/>
</dbReference>
<dbReference type="GO" id="GO:0016491">
    <property type="term" value="F:oxidoreductase activity"/>
    <property type="evidence" value="ECO:0007669"/>
    <property type="project" value="InterPro"/>
</dbReference>
<organism evidence="2 3">
    <name type="scientific">Amycolatopsis lurida NRRL 2430</name>
    <dbReference type="NCBI Taxonomy" id="1460371"/>
    <lineage>
        <taxon>Bacteria</taxon>
        <taxon>Bacillati</taxon>
        <taxon>Actinomycetota</taxon>
        <taxon>Actinomycetes</taxon>
        <taxon>Pseudonocardiales</taxon>
        <taxon>Pseudonocardiaceae</taxon>
        <taxon>Amycolatopsis</taxon>
    </lineage>
</organism>
<reference evidence="2 3" key="1">
    <citation type="journal article" date="2014" name="Genome Announc.">
        <title>Draft Genome Sequence of Amycolatopsis lurida NRRL 2430, Producer of the Glycopeptide Family Antibiotic Ristocetin.</title>
        <authorList>
            <person name="Kwun M.J."/>
            <person name="Hong H.J."/>
        </authorList>
    </citation>
    <scope>NUCLEOTIDE SEQUENCE [LARGE SCALE GENOMIC DNA]</scope>
    <source>
        <strain evidence="2 3">NRRL 2430</strain>
    </source>
</reference>
<evidence type="ECO:0000313" key="3">
    <source>
        <dbReference type="Proteomes" id="UP000256220"/>
    </source>
</evidence>
<dbReference type="Pfam" id="PF01593">
    <property type="entry name" value="Amino_oxidase"/>
    <property type="match status" value="1"/>
</dbReference>
<accession>A0A2P2FU44</accession>
<evidence type="ECO:0000313" key="2">
    <source>
        <dbReference type="EMBL" id="KFU80250.1"/>
    </source>
</evidence>
<dbReference type="Proteomes" id="UP000256220">
    <property type="component" value="Unassembled WGS sequence"/>
</dbReference>
<comment type="caution">
    <text evidence="2">The sequence shown here is derived from an EMBL/GenBank/DDBJ whole genome shotgun (WGS) entry which is preliminary data.</text>
</comment>
<protein>
    <submittedName>
        <fullName evidence="2">Oxidase</fullName>
    </submittedName>
</protein>
<dbReference type="Gene3D" id="3.50.50.60">
    <property type="entry name" value="FAD/NAD(P)-binding domain"/>
    <property type="match status" value="1"/>
</dbReference>
<name>A0A2P2FU44_AMYLU</name>
<dbReference type="AlphaFoldDB" id="A0A2P2FU44"/>
<feature type="domain" description="Amine oxidase" evidence="1">
    <location>
        <begin position="20"/>
        <end position="444"/>
    </location>
</feature>
<evidence type="ECO:0000259" key="1">
    <source>
        <dbReference type="Pfam" id="PF01593"/>
    </source>
</evidence>
<sequence>MMTESLHEHTAEVVVVGAGIAGLMAATTLSDQDIVVLEAGSRAGGRVESVRQGGYWINLGTQFTEGTGPLIEALERHRVHMGTLAGKKVALALHGKQVDTSNPFALMFRSRMTLRDRVALAAVGARILAAAPFLQSNNRLAKRLRAKLDALSASYVLRGVKSKVARDMVRSWSGQWMGCEPEETAATQFVISMGILLTDPAKVPNFSLPAGGNQTLTDILADDLGDRLRLNSPVKSVKRTEDGVVVDYHDENGPARIRARRAIVAVPSDVAIKILPGLPAEYRTAFDDIHYGRYVVVGFFTSEEGPQQWDDYIAVSTPQLSFQAMFNHAAALRGPGPRKPGGALACFAGGAVADDLFKLTDEEIVTRFTADLLSLYPELEGKLGEGIVRRHHRVVPFWAPGGRASLPTLREHLGPVYLAGDYQLDMPSLADAASSGERAAKQVLASLALSSLTTEARDAIQALGSLGFARRRHTG</sequence>